<keyword evidence="3 5" id="KW-0863">Zinc-finger</keyword>
<evidence type="ECO:0000259" key="7">
    <source>
        <dbReference type="PROSITE" id="PS51050"/>
    </source>
</evidence>
<dbReference type="Gene3D" id="3.30.40.10">
    <property type="entry name" value="Zinc/RING finger domain, C3HC4 (zinc finger)"/>
    <property type="match status" value="1"/>
</dbReference>
<dbReference type="OrthoDB" id="787137at2759"/>
<comment type="caution">
    <text evidence="8">The sequence shown here is derived from an EMBL/GenBank/DDBJ whole genome shotgun (WGS) entry which is preliminary data.</text>
</comment>
<evidence type="ECO:0000256" key="1">
    <source>
        <dbReference type="ARBA" id="ARBA00004123"/>
    </source>
</evidence>
<protein>
    <submittedName>
        <fullName evidence="8">PHD and RING finger domain-containing protein 1</fullName>
    </submittedName>
</protein>
<dbReference type="SMART" id="SM00249">
    <property type="entry name" value="PHD"/>
    <property type="match status" value="1"/>
</dbReference>
<reference evidence="8 9" key="1">
    <citation type="journal article" date="2019" name="Plant Biotechnol. J.">
        <title>The red bayberry genome and genetic basis of sex determination.</title>
        <authorList>
            <person name="Jia H.M."/>
            <person name="Jia H.J."/>
            <person name="Cai Q.L."/>
            <person name="Wang Y."/>
            <person name="Zhao H.B."/>
            <person name="Yang W.F."/>
            <person name="Wang G.Y."/>
            <person name="Li Y.H."/>
            <person name="Zhan D.L."/>
            <person name="Shen Y.T."/>
            <person name="Niu Q.F."/>
            <person name="Chang L."/>
            <person name="Qiu J."/>
            <person name="Zhao L."/>
            <person name="Xie H.B."/>
            <person name="Fu W.Y."/>
            <person name="Jin J."/>
            <person name="Li X.W."/>
            <person name="Jiao Y."/>
            <person name="Zhou C.C."/>
            <person name="Tu T."/>
            <person name="Chai C.Y."/>
            <person name="Gao J.L."/>
            <person name="Fan L.J."/>
            <person name="van de Weg E."/>
            <person name="Wang J.Y."/>
            <person name="Gao Z.S."/>
        </authorList>
    </citation>
    <scope>NUCLEOTIDE SEQUENCE [LARGE SCALE GENOMIC DNA]</scope>
    <source>
        <tissue evidence="8">Leaves</tissue>
    </source>
</reference>
<dbReference type="GO" id="GO:0005634">
    <property type="term" value="C:nucleus"/>
    <property type="evidence" value="ECO:0007669"/>
    <property type="project" value="UniProtKB-SubCell"/>
</dbReference>
<evidence type="ECO:0000256" key="5">
    <source>
        <dbReference type="PROSITE-ProRule" id="PRU00146"/>
    </source>
</evidence>
<keyword evidence="9" id="KW-1185">Reference proteome</keyword>
<proteinExistence type="predicted"/>
<dbReference type="EMBL" id="RXIC02000023">
    <property type="protein sequence ID" value="KAB1212187.1"/>
    <property type="molecule type" value="Genomic_DNA"/>
</dbReference>
<dbReference type="PROSITE" id="PS51050">
    <property type="entry name" value="ZF_CW"/>
    <property type="match status" value="1"/>
</dbReference>
<dbReference type="SUPFAM" id="SSF57903">
    <property type="entry name" value="FYVE/PHD zinc finger"/>
    <property type="match status" value="1"/>
</dbReference>
<dbReference type="Gene3D" id="3.30.40.100">
    <property type="match status" value="1"/>
</dbReference>
<keyword evidence="2" id="KW-0479">Metal-binding</keyword>
<evidence type="ECO:0000313" key="8">
    <source>
        <dbReference type="EMBL" id="KAB1212187.1"/>
    </source>
</evidence>
<dbReference type="InterPro" id="IPR019787">
    <property type="entry name" value="Znf_PHD-finger"/>
</dbReference>
<organism evidence="8 9">
    <name type="scientific">Morella rubra</name>
    <name type="common">Chinese bayberry</name>
    <dbReference type="NCBI Taxonomy" id="262757"/>
    <lineage>
        <taxon>Eukaryota</taxon>
        <taxon>Viridiplantae</taxon>
        <taxon>Streptophyta</taxon>
        <taxon>Embryophyta</taxon>
        <taxon>Tracheophyta</taxon>
        <taxon>Spermatophyta</taxon>
        <taxon>Magnoliopsida</taxon>
        <taxon>eudicotyledons</taxon>
        <taxon>Gunneridae</taxon>
        <taxon>Pentapetalae</taxon>
        <taxon>rosids</taxon>
        <taxon>fabids</taxon>
        <taxon>Fagales</taxon>
        <taxon>Myricaceae</taxon>
        <taxon>Morella</taxon>
    </lineage>
</organism>
<name>A0A6A1VJU3_9ROSI</name>
<evidence type="ECO:0000256" key="2">
    <source>
        <dbReference type="ARBA" id="ARBA00022723"/>
    </source>
</evidence>
<dbReference type="InterPro" id="IPR019786">
    <property type="entry name" value="Zinc_finger_PHD-type_CS"/>
</dbReference>
<accession>A0A6A1VJU3</accession>
<dbReference type="PANTHER" id="PTHR45915:SF2">
    <property type="entry name" value="TOUTATIS, ISOFORM E"/>
    <property type="match status" value="1"/>
</dbReference>
<dbReference type="Proteomes" id="UP000516437">
    <property type="component" value="Chromosome 5"/>
</dbReference>
<dbReference type="InterPro" id="IPR011011">
    <property type="entry name" value="Znf_FYVE_PHD"/>
</dbReference>
<dbReference type="GO" id="GO:0008270">
    <property type="term" value="F:zinc ion binding"/>
    <property type="evidence" value="ECO:0007669"/>
    <property type="project" value="UniProtKB-KW"/>
</dbReference>
<dbReference type="InterPro" id="IPR001965">
    <property type="entry name" value="Znf_PHD"/>
</dbReference>
<evidence type="ECO:0000256" key="4">
    <source>
        <dbReference type="ARBA" id="ARBA00022833"/>
    </source>
</evidence>
<evidence type="ECO:0000313" key="9">
    <source>
        <dbReference type="Proteomes" id="UP000516437"/>
    </source>
</evidence>
<dbReference type="PROSITE" id="PS50016">
    <property type="entry name" value="ZF_PHD_2"/>
    <property type="match status" value="1"/>
</dbReference>
<dbReference type="PANTHER" id="PTHR45915">
    <property type="entry name" value="TRANSCRIPTION INTERMEDIARY FACTOR"/>
    <property type="match status" value="1"/>
</dbReference>
<dbReference type="GO" id="GO:0000785">
    <property type="term" value="C:chromatin"/>
    <property type="evidence" value="ECO:0007669"/>
    <property type="project" value="TreeGrafter"/>
</dbReference>
<gene>
    <name evidence="8" type="ORF">CJ030_MR5G001731</name>
</gene>
<feature type="domain" description="CW-type" evidence="7">
    <location>
        <begin position="393"/>
        <end position="458"/>
    </location>
</feature>
<sequence length="603" mass="66867">MLLQSSVPSTVGAALSFNSSHVKEALIFEWVNAETGQCCINGNELPHDCSEILTTTAVCETSISSFICKRRKLQKNAVVIFPLEVEDNIVPVFGAKNDHSDTRVEDAMDDGTGAPNVSTEKSVGEFNGGNASAGDPQRFSGLPCSDVRFCNKQDGDVKANFGRYGKVLRSDCSSWEPDMQVSSTVKLNDVKELKDNLNHYNQGSKVSNEEFVLKDLCISILRSHGLLGIVSPESRVGSTEVMGIGGDSGYTVLCKQCNQSDNTLNMLICDRCEVAFHVSCCKPRMKMLPVDEWFCHSCSKVNCNTSEESLFSKSYSTRRNAASRFRLDPILYMLKHPEPYTSKVRIGEAFQAKVPDWCDQISNDVDCGGEASEMDTSETVDIQASLTIKSAEQKSISNWLQCREVQYGDSRNCVKRIICGKWRRAPLSEVQTDDWDCSCAVRWDPTHSDCAVPQVITFTAFLFIITDLLGSEMDGRNNKPLQTSSVPLNPDADSCVGISLFKLRAQRRFCDLAYVRMGRLLERLQSTCRPGYLEKKGKVIIEPRCSHKPRRWIGVTPLTSGCNSIGPALPPSMNNVPAIQTFQKSPRLQPYESAWDPNELLSN</sequence>
<evidence type="ECO:0000259" key="6">
    <source>
        <dbReference type="PROSITE" id="PS50016"/>
    </source>
</evidence>
<comment type="subcellular location">
    <subcellularLocation>
        <location evidence="1">Nucleus</location>
    </subcellularLocation>
</comment>
<dbReference type="Pfam" id="PF00628">
    <property type="entry name" value="PHD"/>
    <property type="match status" value="1"/>
</dbReference>
<dbReference type="InterPro" id="IPR013083">
    <property type="entry name" value="Znf_RING/FYVE/PHD"/>
</dbReference>
<feature type="domain" description="PHD-type" evidence="6">
    <location>
        <begin position="251"/>
        <end position="301"/>
    </location>
</feature>
<dbReference type="PROSITE" id="PS01359">
    <property type="entry name" value="ZF_PHD_1"/>
    <property type="match status" value="1"/>
</dbReference>
<keyword evidence="4" id="KW-0862">Zinc</keyword>
<dbReference type="InterPro" id="IPR011124">
    <property type="entry name" value="Znf_CW"/>
</dbReference>
<dbReference type="AlphaFoldDB" id="A0A6A1VJU3"/>
<evidence type="ECO:0000256" key="3">
    <source>
        <dbReference type="ARBA" id="ARBA00022771"/>
    </source>
</evidence>